<keyword evidence="1" id="KW-0812">Transmembrane</keyword>
<evidence type="ECO:0000256" key="1">
    <source>
        <dbReference type="SAM" id="Phobius"/>
    </source>
</evidence>
<sequence length="282" mass="30583">MRALAEFVMKGRAQAILVAVLASTTVLFTWVGAAVVALVILRQGFKEGFNVLLWALLPSIVMVVLGDTGPLATMLGTALLASVLRVTASWPLTLIAAAASGVLTGLALLAFGQAYIEEILRFVGEFITQLQNQATQGQQVNISAPTVVQILGLLGLGNAITVTLCLILARWWQALLYNPGGFRQEFHSLRLTPPLTVLLLVAGIALSSLGADYRFWALICVVPFMFAGFALVHGWVAKKQMNGHWLGLFYIGWFILDPIKLLLLLVVVVDSWFDLRGRLDKA</sequence>
<feature type="transmembrane region" description="Helical" evidence="1">
    <location>
        <begin position="248"/>
        <end position="269"/>
    </location>
</feature>
<gene>
    <name evidence="2" type="ORF">O0V09_02110</name>
</gene>
<keyword evidence="3" id="KW-1185">Reference proteome</keyword>
<dbReference type="Proteomes" id="UP001069090">
    <property type="component" value="Unassembled WGS sequence"/>
</dbReference>
<feature type="transmembrane region" description="Helical" evidence="1">
    <location>
        <begin position="95"/>
        <end position="116"/>
    </location>
</feature>
<feature type="transmembrane region" description="Helical" evidence="1">
    <location>
        <begin position="150"/>
        <end position="171"/>
    </location>
</feature>
<protein>
    <recommendedName>
        <fullName evidence="4">DUF2232 domain-containing protein</fullName>
    </recommendedName>
</protein>
<accession>A0A9J6RH34</accession>
<feature type="transmembrane region" description="Helical" evidence="1">
    <location>
        <begin position="215"/>
        <end position="236"/>
    </location>
</feature>
<dbReference type="RefSeq" id="WP_258330119.1">
    <property type="nucleotide sequence ID" value="NZ_JAPTGG010000001.1"/>
</dbReference>
<name>A0A9J6RH34_9GAMM</name>
<feature type="transmembrane region" description="Helical" evidence="1">
    <location>
        <begin position="48"/>
        <end position="65"/>
    </location>
</feature>
<evidence type="ECO:0000313" key="2">
    <source>
        <dbReference type="EMBL" id="MCZ0863974.1"/>
    </source>
</evidence>
<proteinExistence type="predicted"/>
<dbReference type="EMBL" id="JAPTGG010000001">
    <property type="protein sequence ID" value="MCZ0863974.1"/>
    <property type="molecule type" value="Genomic_DNA"/>
</dbReference>
<evidence type="ECO:0000313" key="3">
    <source>
        <dbReference type="Proteomes" id="UP001069090"/>
    </source>
</evidence>
<keyword evidence="1" id="KW-1133">Transmembrane helix</keyword>
<organism evidence="2 3">
    <name type="scientific">Dasania phycosphaerae</name>
    <dbReference type="NCBI Taxonomy" id="2950436"/>
    <lineage>
        <taxon>Bacteria</taxon>
        <taxon>Pseudomonadati</taxon>
        <taxon>Pseudomonadota</taxon>
        <taxon>Gammaproteobacteria</taxon>
        <taxon>Cellvibrionales</taxon>
        <taxon>Spongiibacteraceae</taxon>
        <taxon>Dasania</taxon>
    </lineage>
</organism>
<feature type="transmembrane region" description="Helical" evidence="1">
    <location>
        <begin position="191"/>
        <end position="209"/>
    </location>
</feature>
<feature type="transmembrane region" description="Helical" evidence="1">
    <location>
        <begin position="15"/>
        <end position="41"/>
    </location>
</feature>
<evidence type="ECO:0008006" key="4">
    <source>
        <dbReference type="Google" id="ProtNLM"/>
    </source>
</evidence>
<keyword evidence="1" id="KW-0472">Membrane</keyword>
<comment type="caution">
    <text evidence="2">The sequence shown here is derived from an EMBL/GenBank/DDBJ whole genome shotgun (WGS) entry which is preliminary data.</text>
</comment>
<dbReference type="AlphaFoldDB" id="A0A9J6RH34"/>
<reference evidence="2 3" key="1">
    <citation type="submission" date="2022-12" db="EMBL/GenBank/DDBJ databases">
        <title>Dasania phycosphaerae sp. nov., isolated from particulate material of the south coast of Korea.</title>
        <authorList>
            <person name="Jiang Y."/>
        </authorList>
    </citation>
    <scope>NUCLEOTIDE SEQUENCE [LARGE SCALE GENOMIC DNA]</scope>
    <source>
        <strain evidence="2 3">GY-19</strain>
    </source>
</reference>